<evidence type="ECO:0000313" key="2">
    <source>
        <dbReference type="Proteomes" id="UP001162992"/>
    </source>
</evidence>
<reference evidence="2" key="1">
    <citation type="journal article" date="2024" name="Proc. Natl. Acad. Sci. U.S.A.">
        <title>Extraordinary preservation of gene collinearity over three hundred million years revealed in homosporous lycophytes.</title>
        <authorList>
            <person name="Li C."/>
            <person name="Wickell D."/>
            <person name="Kuo L.Y."/>
            <person name="Chen X."/>
            <person name="Nie B."/>
            <person name="Liao X."/>
            <person name="Peng D."/>
            <person name="Ji J."/>
            <person name="Jenkins J."/>
            <person name="Williams M."/>
            <person name="Shu S."/>
            <person name="Plott C."/>
            <person name="Barry K."/>
            <person name="Rajasekar S."/>
            <person name="Grimwood J."/>
            <person name="Han X."/>
            <person name="Sun S."/>
            <person name="Hou Z."/>
            <person name="He W."/>
            <person name="Dai G."/>
            <person name="Sun C."/>
            <person name="Schmutz J."/>
            <person name="Leebens-Mack J.H."/>
            <person name="Li F.W."/>
            <person name="Wang L."/>
        </authorList>
    </citation>
    <scope>NUCLEOTIDE SEQUENCE [LARGE SCALE GENOMIC DNA]</scope>
    <source>
        <strain evidence="2">cv. PW_Plant_1</strain>
    </source>
</reference>
<dbReference type="EMBL" id="CM055096">
    <property type="protein sequence ID" value="KAJ7556000.1"/>
    <property type="molecule type" value="Genomic_DNA"/>
</dbReference>
<dbReference type="Proteomes" id="UP001162992">
    <property type="component" value="Chromosome 5"/>
</dbReference>
<evidence type="ECO:0000313" key="1">
    <source>
        <dbReference type="EMBL" id="KAJ7556000.1"/>
    </source>
</evidence>
<proteinExistence type="predicted"/>
<organism evidence="1 2">
    <name type="scientific">Diphasiastrum complanatum</name>
    <name type="common">Issler's clubmoss</name>
    <name type="synonym">Lycopodium complanatum</name>
    <dbReference type="NCBI Taxonomy" id="34168"/>
    <lineage>
        <taxon>Eukaryota</taxon>
        <taxon>Viridiplantae</taxon>
        <taxon>Streptophyta</taxon>
        <taxon>Embryophyta</taxon>
        <taxon>Tracheophyta</taxon>
        <taxon>Lycopodiopsida</taxon>
        <taxon>Lycopodiales</taxon>
        <taxon>Lycopodiaceae</taxon>
        <taxon>Lycopodioideae</taxon>
        <taxon>Diphasiastrum</taxon>
    </lineage>
</organism>
<sequence length="118" mass="13887">MTKGDWKEELSIASRRKIITKLMEIFQKHLGFKSSRNIEKLMWILQRFEAKALKNAEDEEQYLKNISLKILLLESLRVDLLARAKSGKYDQCWLKQKIHQKLEETTVTVQAHATNESN</sequence>
<gene>
    <name evidence="1" type="ORF">O6H91_05G064900</name>
</gene>
<name>A0ACC2DPA1_DIPCM</name>
<accession>A0ACC2DPA1</accession>
<keyword evidence="2" id="KW-1185">Reference proteome</keyword>
<protein>
    <submittedName>
        <fullName evidence="1">Uncharacterized protein</fullName>
    </submittedName>
</protein>
<comment type="caution">
    <text evidence="1">The sequence shown here is derived from an EMBL/GenBank/DDBJ whole genome shotgun (WGS) entry which is preliminary data.</text>
</comment>